<accession>A0A250XPV3</accession>
<feature type="region of interest" description="Disordered" evidence="1">
    <location>
        <begin position="1003"/>
        <end position="1048"/>
    </location>
</feature>
<organism evidence="2 3">
    <name type="scientific">Chlamydomonas eustigma</name>
    <dbReference type="NCBI Taxonomy" id="1157962"/>
    <lineage>
        <taxon>Eukaryota</taxon>
        <taxon>Viridiplantae</taxon>
        <taxon>Chlorophyta</taxon>
        <taxon>core chlorophytes</taxon>
        <taxon>Chlorophyceae</taxon>
        <taxon>CS clade</taxon>
        <taxon>Chlamydomonadales</taxon>
        <taxon>Chlamydomonadaceae</taxon>
        <taxon>Chlamydomonas</taxon>
    </lineage>
</organism>
<feature type="compositionally biased region" description="Polar residues" evidence="1">
    <location>
        <begin position="1017"/>
        <end position="1032"/>
    </location>
</feature>
<feature type="region of interest" description="Disordered" evidence="1">
    <location>
        <begin position="54"/>
        <end position="80"/>
    </location>
</feature>
<reference evidence="2 3" key="1">
    <citation type="submission" date="2017-08" db="EMBL/GenBank/DDBJ databases">
        <title>Acidophilic green algal genome provides insights into adaptation to an acidic environment.</title>
        <authorList>
            <person name="Hirooka S."/>
            <person name="Hirose Y."/>
            <person name="Kanesaki Y."/>
            <person name="Higuchi S."/>
            <person name="Fujiwara T."/>
            <person name="Onuma R."/>
            <person name="Era A."/>
            <person name="Ohbayashi R."/>
            <person name="Uzuka A."/>
            <person name="Nozaki H."/>
            <person name="Yoshikawa H."/>
            <person name="Miyagishima S.Y."/>
        </authorList>
    </citation>
    <scope>NUCLEOTIDE SEQUENCE [LARGE SCALE GENOMIC DNA]</scope>
    <source>
        <strain evidence="2 3">NIES-2499</strain>
    </source>
</reference>
<gene>
    <name evidence="2" type="ORF">CEUSTIGMA_g12251.t1</name>
</gene>
<protein>
    <recommendedName>
        <fullName evidence="4">RAP domain-containing protein</fullName>
    </recommendedName>
</protein>
<evidence type="ECO:0008006" key="4">
    <source>
        <dbReference type="Google" id="ProtNLM"/>
    </source>
</evidence>
<comment type="caution">
    <text evidence="2">The sequence shown here is derived from an EMBL/GenBank/DDBJ whole genome shotgun (WGS) entry which is preliminary data.</text>
</comment>
<evidence type="ECO:0000256" key="1">
    <source>
        <dbReference type="SAM" id="MobiDB-lite"/>
    </source>
</evidence>
<dbReference type="EMBL" id="BEGY01000137">
    <property type="protein sequence ID" value="GAX84830.1"/>
    <property type="molecule type" value="Genomic_DNA"/>
</dbReference>
<feature type="compositionally biased region" description="Basic and acidic residues" evidence="1">
    <location>
        <begin position="57"/>
        <end position="77"/>
    </location>
</feature>
<keyword evidence="3" id="KW-1185">Reference proteome</keyword>
<proteinExistence type="predicted"/>
<evidence type="ECO:0000313" key="2">
    <source>
        <dbReference type="EMBL" id="GAX84830.1"/>
    </source>
</evidence>
<dbReference type="AlphaFoldDB" id="A0A250XPV3"/>
<dbReference type="Proteomes" id="UP000232323">
    <property type="component" value="Unassembled WGS sequence"/>
</dbReference>
<evidence type="ECO:0000313" key="3">
    <source>
        <dbReference type="Proteomes" id="UP000232323"/>
    </source>
</evidence>
<sequence>MLTSTLRWYSACIPDASFPWLSIFDITELSKVVRQNSSAFPLLTHDECNFYNSADGATDKGNKDAESRRPNNKHESPDSAIDGAICSIEGMAMRSRHARYKEDRSMALKVLRHNTASSHDISKWSPTSRLLSPVFKPWNAYGSSLNHELLSIRRMETTAENSGFNNASLTQRIRATTSLQELANIFNQYTRISLGDRSRDATLQPSSLDSAAIAIRPTHLAQICGTITRLVELKTLSKSDMNLAVSLTEAITRELTVCVSDLNVEDLCELMGSWACLNISPSTTIRSEVLWWLNPTSGGRLRYASARHLASATRLLQRLGWLDSRLLALCVEAALKKSMTKTLDASSLAILMCSFWEVGHTDLKTYMSFSSLSNQLLPHMSRKELVTVLHTLSCAGASTLSHTFLSGSASKLLTFVDELTLEEVSFVAYAFAKCSFSHEFLFSGLSRRALSLIEDEAGSMDKLDIADLDNLGRIAESYSILDLYSPQLFNGLERAGRQLLGERDAAASFTFVGLQPLQQGQREVASKCGQPSLKKSSCVAWGSMQQVMAGPVRNAAKINQKRAMVQPANKFAGPSLSDVSHGGTHDVKPPSLSLLSRFAWSFSNSGHSAPLFLDHVADVLTSRDLIQGMNMASLGTLCEAYSTAKHRNNAFLAAIRRRATHFVSRFSNNASHYAEVGGGRDTESCFHPNAQFSSRQSSGSFASSFTLPPPLRSNSSAAALVSATDLKPSIQMLQILCLFGEDFEALLQVILPTLCHALETEPVPQPVLSNMTHQAVAKDNYALDLQDLEALIQPLTLTIQCSSGLFNKSSKAIGNNRVSSKHAQNATLSSNMSLDEEEETSSSINMHYMTLLVDVLDRLQDAPPNGWRSLLRISQAQVGQAVMALKDLGAYEQLGGGSRWHHEEHCVSAYDQLFADSLLLQPLSLSRHELGNDKSTVSRGRHVDDLRKCLQRELKELDLTSVVHHEKVQSQNLQSALVLVKVLGKTLAVDVWGPGMFPSNHGSISRHATSGHDLTTPPASTDDNEASGSSDIRTGLPADPEADESSSTWIDGASSLHHEDSASATALDDDEVVVQTQGASGLTSTLTSMPYSTAVCPPGALSAARVRLQAMILKGWLPVVIPYWVIVQSGSKNMTHQLRDHLLRRITAALSMSHDNGNKLI</sequence>
<name>A0A250XPV3_9CHLO</name>